<sequence length="72" mass="8248">MTDSSNKLNSLTWEGLVSLDGTEQFIGVPQGEKPAPAEFHFGNLSKYLKKTDKSFKDLTVEELDEFRLYYDK</sequence>
<protein>
    <submittedName>
        <fullName evidence="1">Uncharacterized protein</fullName>
    </submittedName>
</protein>
<name>A0ABT1WL83_9LACT</name>
<dbReference type="Proteomes" id="UP001059480">
    <property type="component" value="Unassembled WGS sequence"/>
</dbReference>
<comment type="caution">
    <text evidence="1">The sequence shown here is derived from an EMBL/GenBank/DDBJ whole genome shotgun (WGS) entry which is preliminary data.</text>
</comment>
<proteinExistence type="predicted"/>
<keyword evidence="2" id="KW-1185">Reference proteome</keyword>
<dbReference type="EMBL" id="JANHNZ010000001">
    <property type="protein sequence ID" value="MCQ9209288.1"/>
    <property type="molecule type" value="Genomic_DNA"/>
</dbReference>
<evidence type="ECO:0000313" key="2">
    <source>
        <dbReference type="Proteomes" id="UP001059480"/>
    </source>
</evidence>
<gene>
    <name evidence="1" type="ORF">NPA36_01735</name>
</gene>
<accession>A0ABT1WL83</accession>
<dbReference type="RefSeq" id="WP_256944393.1">
    <property type="nucleotide sequence ID" value="NZ_JANHNZ010000001.1"/>
</dbReference>
<reference evidence="1" key="2">
    <citation type="journal article" date="2023" name="Curr. Microbiol.">
        <title>Granulicatella seriolae sp. nov., a Novel Facultative Anaerobe Isolated from Yellowtail Marine Fish.</title>
        <authorList>
            <person name="Lee M."/>
            <person name="Choi Y.J."/>
            <person name="Farooq A."/>
            <person name="Jeong J.B."/>
            <person name="Jung M.Y."/>
        </authorList>
    </citation>
    <scope>NUCLEOTIDE SEQUENCE</scope>
    <source>
        <strain evidence="1">S8</strain>
    </source>
</reference>
<reference evidence="1" key="3">
    <citation type="journal article" date="2023" name="Microbiol. Resour. Announc.">
        <title>Draft Genome Sequence of Granulicatella sp. Strain S8, Isolated from a Marine Fish, Seriola quinqueradiata.</title>
        <authorList>
            <person name="Lee M."/>
            <person name="Farooq A."/>
            <person name="Jeong J.B."/>
            <person name="Jung M.Y."/>
        </authorList>
    </citation>
    <scope>NUCLEOTIDE SEQUENCE</scope>
    <source>
        <strain evidence="1">S8</strain>
    </source>
</reference>
<evidence type="ECO:0000313" key="1">
    <source>
        <dbReference type="EMBL" id="MCQ9209288.1"/>
    </source>
</evidence>
<reference evidence="1" key="1">
    <citation type="submission" date="2022-07" db="EMBL/GenBank/DDBJ databases">
        <authorList>
            <person name="Jung M.-Y."/>
            <person name="Lee M."/>
        </authorList>
    </citation>
    <scope>NUCLEOTIDE SEQUENCE</scope>
    <source>
        <strain evidence="1">S8</strain>
    </source>
</reference>
<organism evidence="1 2">
    <name type="scientific">Granulicatella seriolae</name>
    <dbReference type="NCBI Taxonomy" id="2967226"/>
    <lineage>
        <taxon>Bacteria</taxon>
        <taxon>Bacillati</taxon>
        <taxon>Bacillota</taxon>
        <taxon>Bacilli</taxon>
        <taxon>Lactobacillales</taxon>
        <taxon>Carnobacteriaceae</taxon>
        <taxon>Granulicatella</taxon>
    </lineage>
</organism>